<comment type="subcellular location">
    <subcellularLocation>
        <location evidence="5">Cytoplasm</location>
    </subcellularLocation>
</comment>
<dbReference type="AlphaFoldDB" id="A0A098VVG0"/>
<sequence length="267" mass="29475">MSAALGEMSSSPVIIETLTEERIDDVGRKVITKRKIQKKLVVNQVSEIIASRRSWTKFGEARSHPPGPNTKTTLLGEPVFLYLAAGKDFELEESGQSTILKLEQSKSITCRYCEGSHWTRQCPYKDRFVEAAEDSKSSIDSTAKSPAFTAPELAGRKYVAPSLRSKDSSSSSHIASSPCSSSSGPEVYTVRVTNLSENTTENDLRELFLCAGTISRLYLSKDPATNLCKGYAFVSFYKKSDADQAIAMINNHGYDNLILKVEFAKYN</sequence>
<dbReference type="InterPro" id="IPR012677">
    <property type="entry name" value="Nucleotide-bd_a/b_plait_sf"/>
</dbReference>
<dbReference type="InterPro" id="IPR034240">
    <property type="entry name" value="eIF3G_RRM"/>
</dbReference>
<feature type="domain" description="RRM" evidence="8">
    <location>
        <begin position="188"/>
        <end position="266"/>
    </location>
</feature>
<evidence type="ECO:0000313" key="10">
    <source>
        <dbReference type="Proteomes" id="UP000029725"/>
    </source>
</evidence>
<keyword evidence="2 5" id="KW-0396">Initiation factor</keyword>
<comment type="caution">
    <text evidence="9">The sequence shown here is derived from an EMBL/GenBank/DDBJ whole genome shotgun (WGS) entry which is preliminary data.</text>
</comment>
<comment type="subunit">
    <text evidence="5">Component of the eukaryotic translation initiation factor 3 (eIF-3) complex.</text>
</comment>
<dbReference type="OrthoDB" id="639027at2759"/>
<evidence type="ECO:0000256" key="7">
    <source>
        <dbReference type="SAM" id="MobiDB-lite"/>
    </source>
</evidence>
<evidence type="ECO:0000256" key="2">
    <source>
        <dbReference type="ARBA" id="ARBA00022540"/>
    </source>
</evidence>
<dbReference type="SMART" id="SM00360">
    <property type="entry name" value="RRM"/>
    <property type="match status" value="1"/>
</dbReference>
<dbReference type="GO" id="GO:0033290">
    <property type="term" value="C:eukaryotic 48S preinitiation complex"/>
    <property type="evidence" value="ECO:0007669"/>
    <property type="project" value="UniProtKB-UniRule"/>
</dbReference>
<dbReference type="InterPro" id="IPR000504">
    <property type="entry name" value="RRM_dom"/>
</dbReference>
<evidence type="ECO:0000256" key="4">
    <source>
        <dbReference type="ARBA" id="ARBA00022917"/>
    </source>
</evidence>
<dbReference type="PIRSF" id="PIRSF037949">
    <property type="entry name" value="Transl_init_eIF-3_RNA-bind"/>
    <property type="match status" value="1"/>
</dbReference>
<dbReference type="HAMAP" id="MF_03006">
    <property type="entry name" value="eIF3g"/>
    <property type="match status" value="1"/>
</dbReference>
<organism evidence="9 10">
    <name type="scientific">Mitosporidium daphniae</name>
    <dbReference type="NCBI Taxonomy" id="1485682"/>
    <lineage>
        <taxon>Eukaryota</taxon>
        <taxon>Fungi</taxon>
        <taxon>Fungi incertae sedis</taxon>
        <taxon>Microsporidia</taxon>
        <taxon>Mitosporidium</taxon>
    </lineage>
</organism>
<dbReference type="SUPFAM" id="SSF54928">
    <property type="entry name" value="RNA-binding domain, RBD"/>
    <property type="match status" value="1"/>
</dbReference>
<dbReference type="Proteomes" id="UP000029725">
    <property type="component" value="Unassembled WGS sequence"/>
</dbReference>
<dbReference type="GO" id="GO:0001732">
    <property type="term" value="P:formation of cytoplasmic translation initiation complex"/>
    <property type="evidence" value="ECO:0007669"/>
    <property type="project" value="UniProtKB-UniRule"/>
</dbReference>
<proteinExistence type="inferred from homology"/>
<name>A0A098VVG0_9MICR</name>
<dbReference type="CDD" id="cd12933">
    <property type="entry name" value="eIF3G"/>
    <property type="match status" value="1"/>
</dbReference>
<keyword evidence="10" id="KW-1185">Reference proteome</keyword>
<feature type="region of interest" description="Disordered" evidence="7">
    <location>
        <begin position="163"/>
        <end position="185"/>
    </location>
</feature>
<dbReference type="Pfam" id="PF00076">
    <property type="entry name" value="RRM_1"/>
    <property type="match status" value="1"/>
</dbReference>
<dbReference type="GO" id="GO:0003743">
    <property type="term" value="F:translation initiation factor activity"/>
    <property type="evidence" value="ECO:0007669"/>
    <property type="project" value="UniProtKB-UniRule"/>
</dbReference>
<evidence type="ECO:0000313" key="9">
    <source>
        <dbReference type="EMBL" id="KGG53133.1"/>
    </source>
</evidence>
<evidence type="ECO:0000256" key="3">
    <source>
        <dbReference type="ARBA" id="ARBA00022884"/>
    </source>
</evidence>
<dbReference type="RefSeq" id="XP_013239560.1">
    <property type="nucleotide sequence ID" value="XM_013384106.1"/>
</dbReference>
<dbReference type="GeneID" id="25257986"/>
<dbReference type="InterPro" id="IPR024675">
    <property type="entry name" value="eIF3g_N"/>
</dbReference>
<reference evidence="9 10" key="1">
    <citation type="submission" date="2014-04" db="EMBL/GenBank/DDBJ databases">
        <title>A new species of microsporidia sheds light on the evolution of extreme parasitism.</title>
        <authorList>
            <person name="Haag K.L."/>
            <person name="James T.Y."/>
            <person name="Larsson R."/>
            <person name="Schaer T.M."/>
            <person name="Refardt D."/>
            <person name="Pombert J.-F."/>
            <person name="Ebert D."/>
        </authorList>
    </citation>
    <scope>NUCLEOTIDE SEQUENCE [LARGE SCALE GENOMIC DNA]</scope>
    <source>
        <strain evidence="9 10">UGP3</strain>
        <tissue evidence="9">Spores</tissue>
    </source>
</reference>
<keyword evidence="3 6" id="KW-0694">RNA-binding</keyword>
<evidence type="ECO:0000259" key="8">
    <source>
        <dbReference type="PROSITE" id="PS50102"/>
    </source>
</evidence>
<dbReference type="GO" id="GO:0016282">
    <property type="term" value="C:eukaryotic 43S preinitiation complex"/>
    <property type="evidence" value="ECO:0007669"/>
    <property type="project" value="UniProtKB-UniRule"/>
</dbReference>
<dbReference type="InterPro" id="IPR017334">
    <property type="entry name" value="eIF3_g"/>
</dbReference>
<dbReference type="InterPro" id="IPR035979">
    <property type="entry name" value="RBD_domain_sf"/>
</dbReference>
<keyword evidence="1 5" id="KW-0963">Cytoplasm</keyword>
<evidence type="ECO:0000256" key="1">
    <source>
        <dbReference type="ARBA" id="ARBA00022490"/>
    </source>
</evidence>
<dbReference type="Pfam" id="PF12353">
    <property type="entry name" value="eIF3g"/>
    <property type="match status" value="1"/>
</dbReference>
<feature type="compositionally biased region" description="Low complexity" evidence="7">
    <location>
        <begin position="168"/>
        <end position="183"/>
    </location>
</feature>
<dbReference type="GO" id="GO:0003723">
    <property type="term" value="F:RNA binding"/>
    <property type="evidence" value="ECO:0007669"/>
    <property type="project" value="UniProtKB-UniRule"/>
</dbReference>
<dbReference type="HOGENOM" id="CLU_034595_0_0_1"/>
<accession>A0A098VVG0</accession>
<keyword evidence="4 5" id="KW-0648">Protein biosynthesis</keyword>
<dbReference type="PANTHER" id="PTHR10352">
    <property type="entry name" value="EUKARYOTIC TRANSLATION INITIATION FACTOR 3 SUBUNIT G"/>
    <property type="match status" value="1"/>
</dbReference>
<comment type="similarity">
    <text evidence="5">Belongs to the eIF-3 subunit G family.</text>
</comment>
<dbReference type="PROSITE" id="PS50102">
    <property type="entry name" value="RRM"/>
    <property type="match status" value="1"/>
</dbReference>
<dbReference type="GO" id="GO:0005852">
    <property type="term" value="C:eukaryotic translation initiation factor 3 complex"/>
    <property type="evidence" value="ECO:0007669"/>
    <property type="project" value="UniProtKB-UniRule"/>
</dbReference>
<comment type="function">
    <text evidence="5">RNA-binding component of the eukaryotic translation initiation factor 3 (eIF-3) complex, which is involved in protein synthesis of a specialized repertoire of mRNAs and, together with other initiation factors, stimulates binding of mRNA and methionyl-tRNAi to the 40S ribosome. The eIF-3 complex specifically targets and initiates translation of a subset of mRNAs involved in cell proliferation. This subunit can bind 18S rRNA.</text>
</comment>
<dbReference type="VEuPathDB" id="MicrosporidiaDB:DI09_10p300"/>
<dbReference type="CDD" id="cd12408">
    <property type="entry name" value="RRM_eIF3G_like"/>
    <property type="match status" value="1"/>
</dbReference>
<protein>
    <recommendedName>
        <fullName evidence="5">Eukaryotic translation initiation factor 3 subunit G</fullName>
        <shortName evidence="5">eIF3g</shortName>
    </recommendedName>
    <alternativeName>
        <fullName evidence="5">Eukaryotic translation initiation factor 3 RNA-binding subunit</fullName>
        <shortName evidence="5">eIF-3 RNA-binding subunit</shortName>
    </alternativeName>
    <alternativeName>
        <fullName evidence="5">Translation initiation factor eIF3 p33 subunit homolog</fullName>
        <shortName evidence="5">eIF3 p33 homolog</shortName>
    </alternativeName>
</protein>
<evidence type="ECO:0000256" key="6">
    <source>
        <dbReference type="PROSITE-ProRule" id="PRU00176"/>
    </source>
</evidence>
<evidence type="ECO:0000256" key="5">
    <source>
        <dbReference type="HAMAP-Rule" id="MF_03006"/>
    </source>
</evidence>
<dbReference type="Gene3D" id="3.30.70.330">
    <property type="match status" value="1"/>
</dbReference>
<gene>
    <name evidence="5" type="primary">TIF35</name>
    <name evidence="9" type="ORF">DI09_10p300</name>
</gene>
<dbReference type="EMBL" id="JMKJ01000011">
    <property type="protein sequence ID" value="KGG53133.1"/>
    <property type="molecule type" value="Genomic_DNA"/>
</dbReference>